<evidence type="ECO:0000313" key="3">
    <source>
        <dbReference type="Proteomes" id="UP000683925"/>
    </source>
</evidence>
<dbReference type="PANTHER" id="PTHR44167">
    <property type="entry name" value="OVARIAN-SPECIFIC SERINE/THREONINE-PROTEIN KINASE LOK-RELATED"/>
    <property type="match status" value="1"/>
</dbReference>
<gene>
    <name evidence="2" type="ORF">POCTA_138.1.T1000080</name>
</gene>
<evidence type="ECO:0000313" key="2">
    <source>
        <dbReference type="EMBL" id="CAD8191587.1"/>
    </source>
</evidence>
<name>A0A8S1WS36_PAROT</name>
<reference evidence="2" key="1">
    <citation type="submission" date="2021-01" db="EMBL/GenBank/DDBJ databases">
        <authorList>
            <consortium name="Genoscope - CEA"/>
            <person name="William W."/>
        </authorList>
    </citation>
    <scope>NUCLEOTIDE SEQUENCE</scope>
</reference>
<dbReference type="Proteomes" id="UP000683925">
    <property type="component" value="Unassembled WGS sequence"/>
</dbReference>
<organism evidence="2 3">
    <name type="scientific">Paramecium octaurelia</name>
    <dbReference type="NCBI Taxonomy" id="43137"/>
    <lineage>
        <taxon>Eukaryota</taxon>
        <taxon>Sar</taxon>
        <taxon>Alveolata</taxon>
        <taxon>Ciliophora</taxon>
        <taxon>Intramacronucleata</taxon>
        <taxon>Oligohymenophorea</taxon>
        <taxon>Peniculida</taxon>
        <taxon>Parameciidae</taxon>
        <taxon>Paramecium</taxon>
    </lineage>
</organism>
<dbReference type="AlphaFoldDB" id="A0A8S1WS36"/>
<sequence>MNNQNAPKFETKQDYIIDTSSIVAQGKRGQILKCKHKEKDEKLCVKVISKSHFYVNQKNEIQVLETLKNAKTKHLNVLNIYNIIEDSKKYLIFSELCDGNLEQLFQQKQSNNKWFSNEEILDLLGQIVRGYLYLKNHKIILRDLTPRSILYKELTNNRIVLKISDFGVSRITQDGCAVTRTGIPYYSAPEVYRNSPDHQKYTDTCDIYSLGIILYMMCYQGEKPVNVQDLKDLNEFHERLKKDQFLSCPNNHRYSKEILNLIEKMIVYNPEKRITWDQLDFNIVQHFLILEDNYFIDLDKTINSGLQGVSHEAFHLKQCVELVCKTFQNNMVGITRAIENLEKIKQKFHKNVLQVIAIVRYSEEQTYLILEKWDISLQGYIEELQQKKQNLKSYEIFEILYQIVEGYCFLKDLQIAHIELKPSNILLKKNEKGKYIVKIFDLEINKTIGRGITHSTNELKIFAAPEMFQQGFSSDSQSDMFSLGMILYYMAFQKMFKNFESKADLVDFHQSLTTTPFKSPNHENPLISELINSMIVNDPKRRISWQQLQKHQIFDEFKISQVPNEIISDQFLETQLNKKKNIKIIQFQQQQYQNQIQQQQYQQQQQQQQYQQQHQQSLQQQQQQLYQQQQPQIHQQQQQYQKSQSQNSSCFTEIYEYIHSLHTLAIKVLRVCEEHQRDDCKDEILLFKQFLIRFCISCLICFNNLKNYNFIYLDNVRYQVKSISTFNDWYQKKNIEQLGKDTTDIYESLKIMQTTTPTQIIVRGNELLKDLTNKFQQNNNNTNIVMFHQYFNSFFREVKLSIFNSNIQTKLKFYLLKFSNVFIEYPIQSFELFQETKVAQKICLIDEMENYVINHLNQK</sequence>
<evidence type="ECO:0000259" key="1">
    <source>
        <dbReference type="PROSITE" id="PS50011"/>
    </source>
</evidence>
<dbReference type="GO" id="GO:0005524">
    <property type="term" value="F:ATP binding"/>
    <property type="evidence" value="ECO:0007669"/>
    <property type="project" value="InterPro"/>
</dbReference>
<dbReference type="InterPro" id="IPR000719">
    <property type="entry name" value="Prot_kinase_dom"/>
</dbReference>
<dbReference type="EMBL" id="CAJJDP010000100">
    <property type="protein sequence ID" value="CAD8191587.1"/>
    <property type="molecule type" value="Genomic_DNA"/>
</dbReference>
<dbReference type="SMART" id="SM00220">
    <property type="entry name" value="S_TKc"/>
    <property type="match status" value="2"/>
</dbReference>
<dbReference type="GO" id="GO:0005737">
    <property type="term" value="C:cytoplasm"/>
    <property type="evidence" value="ECO:0007669"/>
    <property type="project" value="TreeGrafter"/>
</dbReference>
<dbReference type="Pfam" id="PF00069">
    <property type="entry name" value="Pkinase"/>
    <property type="match status" value="2"/>
</dbReference>
<comment type="caution">
    <text evidence="2">The sequence shown here is derived from an EMBL/GenBank/DDBJ whole genome shotgun (WGS) entry which is preliminary data.</text>
</comment>
<dbReference type="PROSITE" id="PS50011">
    <property type="entry name" value="PROTEIN_KINASE_DOM"/>
    <property type="match status" value="2"/>
</dbReference>
<dbReference type="OrthoDB" id="305679at2759"/>
<keyword evidence="3" id="KW-1185">Reference proteome</keyword>
<accession>A0A8S1WS36</accession>
<protein>
    <recommendedName>
        <fullName evidence="1">Protein kinase domain-containing protein</fullName>
    </recommendedName>
</protein>
<dbReference type="GO" id="GO:0005634">
    <property type="term" value="C:nucleus"/>
    <property type="evidence" value="ECO:0007669"/>
    <property type="project" value="TreeGrafter"/>
</dbReference>
<feature type="domain" description="Protein kinase" evidence="1">
    <location>
        <begin position="17"/>
        <end position="289"/>
    </location>
</feature>
<dbReference type="OMA" id="FTEIYEY"/>
<dbReference type="GO" id="GO:0044773">
    <property type="term" value="P:mitotic DNA damage checkpoint signaling"/>
    <property type="evidence" value="ECO:0007669"/>
    <property type="project" value="TreeGrafter"/>
</dbReference>
<dbReference type="CDD" id="cd00180">
    <property type="entry name" value="PKc"/>
    <property type="match status" value="1"/>
</dbReference>
<proteinExistence type="predicted"/>
<dbReference type="PANTHER" id="PTHR44167:SF24">
    <property type="entry name" value="SERINE_THREONINE-PROTEIN KINASE CHK2"/>
    <property type="match status" value="1"/>
</dbReference>
<dbReference type="GO" id="GO:0004674">
    <property type="term" value="F:protein serine/threonine kinase activity"/>
    <property type="evidence" value="ECO:0007669"/>
    <property type="project" value="TreeGrafter"/>
</dbReference>
<feature type="domain" description="Protein kinase" evidence="1">
    <location>
        <begin position="296"/>
        <end position="554"/>
    </location>
</feature>